<name>A0A2T8JES1_9POAL</name>
<dbReference type="Gramene" id="PVH48423">
    <property type="protein sequence ID" value="PVH48423"/>
    <property type="gene ID" value="PAHAL_4G327300"/>
</dbReference>
<feature type="domain" description="RNase H type-1" evidence="2">
    <location>
        <begin position="864"/>
        <end position="938"/>
    </location>
</feature>
<sequence>MASTGGGDGTRDSRPARVQDDANPNVADMLKKLNLTEEEGEYVAFSDDEADGEETATEWALVGKVISPGALNKSTIMGALKPAWGNPYGLKLRSIGEKTANLFVFGKYSMILREYDHKLKPSEICFDRMEIWARLIDVLLGWMNQQRGARAMGLLGEVVRMDVDGEGKANGPFLRARVAIDISKPIRRGALIKRSKNEPPEWFDAQYERLPYFCRSCGTPAPRDAEGKMPYDVKLRVEDKKKKLQSFAEAAAESLGSAASSGSKQSRESAGKPDDRKKDNTRGADEHELEGDATSPLKTKSVANEKGKDPSTRITRPLLQTKKGEVQKTVRKRKSKTNGPAINPAPGLNLLPVNNTALVPAGLVNARVSQLDRGGGGNEDDMEEMIKKQRRQSPPDTMNCLSVNYRGCGRPEAVQEIRHLVEVARPAVVFLMETRMSKERALGLKNKLGFPNGEVVSSDGLSGGLVLLWRRDVTVAVQSASKSHIDVVLSSPGPDGFTAGFFQRHWSLVKESVVNAVLGFLNGGEMCNEVNRTVLVLIPKVEALGEKYLGLPTAVGRVADGTFDYSADRIRNFVRGWGANNLSCAGRKYYPNGDFLSATRKKKSLETWVAILHGRKVLQKGIIKRVGPGDTINIWNDNWIPGIRPMKPLVHLENSLVQHVDELFLPGTRTWDEDLVRQSFIPSDANEILKIRPGLRMVEDTLAWSHEKFGMYTVRSAYRLLKEEQIQLEASKLNEPNSSDGSWIWKRLWKLKIPPKIRIFWWRVKKLTGIKIPKLHQATWVKDLLTGDHCSVSSAELIICGVWSLWTGRNARKHGKVEWRSAAAARHISSMLEDFIGSGTDTSSRQEVTRVRWSGPPPGWMKVNTDAAFSLSNSTGSTGAVLHDHSGSVRAAAARFYPCVSDALMAEALAVRDGLILAAEQEATRVVLEMDNATVATLCSLR</sequence>
<protein>
    <recommendedName>
        <fullName evidence="2">RNase H type-1 domain-containing protein</fullName>
    </recommendedName>
</protein>
<dbReference type="InterPro" id="IPR002156">
    <property type="entry name" value="RNaseH_domain"/>
</dbReference>
<dbReference type="GO" id="GO:0004523">
    <property type="term" value="F:RNA-DNA hybrid ribonuclease activity"/>
    <property type="evidence" value="ECO:0007669"/>
    <property type="project" value="InterPro"/>
</dbReference>
<dbReference type="InterPro" id="IPR044730">
    <property type="entry name" value="RNase_H-like_dom_plant"/>
</dbReference>
<feature type="compositionally biased region" description="Low complexity" evidence="1">
    <location>
        <begin position="253"/>
        <end position="264"/>
    </location>
</feature>
<dbReference type="Proteomes" id="UP000243499">
    <property type="component" value="Chromosome 4"/>
</dbReference>
<accession>A0A2T8JES1</accession>
<reference evidence="3" key="1">
    <citation type="submission" date="2018-04" db="EMBL/GenBank/DDBJ databases">
        <title>WGS assembly of Panicum hallii.</title>
        <authorList>
            <person name="Lovell J."/>
            <person name="Jenkins J."/>
            <person name="Lowry D."/>
            <person name="Mamidi S."/>
            <person name="Sreedasyam A."/>
            <person name="Weng X."/>
            <person name="Barry K."/>
            <person name="Bonette J."/>
            <person name="Campitelli B."/>
            <person name="Daum C."/>
            <person name="Gordon S."/>
            <person name="Gould B."/>
            <person name="Lipzen A."/>
            <person name="Macqueen A."/>
            <person name="Palacio-Mejia J."/>
            <person name="Plott C."/>
            <person name="Shakirov E."/>
            <person name="Shu S."/>
            <person name="Yoshinaga Y."/>
            <person name="Zane M."/>
            <person name="Rokhsar D."/>
            <person name="Grimwood J."/>
            <person name="Schmutz J."/>
            <person name="Juenger T."/>
        </authorList>
    </citation>
    <scope>NUCLEOTIDE SEQUENCE [LARGE SCALE GENOMIC DNA]</scope>
    <source>
        <strain evidence="3">FIL2</strain>
    </source>
</reference>
<dbReference type="InterPro" id="IPR012337">
    <property type="entry name" value="RNaseH-like_sf"/>
</dbReference>
<dbReference type="EMBL" id="CM008049">
    <property type="protein sequence ID" value="PVH48423.1"/>
    <property type="molecule type" value="Genomic_DNA"/>
</dbReference>
<evidence type="ECO:0000256" key="1">
    <source>
        <dbReference type="SAM" id="MobiDB-lite"/>
    </source>
</evidence>
<gene>
    <name evidence="3" type="ORF">PAHAL_4G327300</name>
</gene>
<feature type="region of interest" description="Disordered" evidence="1">
    <location>
        <begin position="1"/>
        <end position="25"/>
    </location>
</feature>
<dbReference type="PANTHER" id="PTHR47074">
    <property type="entry name" value="BNAC02G40300D PROTEIN"/>
    <property type="match status" value="1"/>
</dbReference>
<dbReference type="InterPro" id="IPR036691">
    <property type="entry name" value="Endo/exonu/phosph_ase_sf"/>
</dbReference>
<feature type="compositionally biased region" description="Basic and acidic residues" evidence="1">
    <location>
        <begin position="265"/>
        <end position="286"/>
    </location>
</feature>
<proteinExistence type="predicted"/>
<dbReference type="AlphaFoldDB" id="A0A2T8JES1"/>
<evidence type="ECO:0000259" key="2">
    <source>
        <dbReference type="Pfam" id="PF13456"/>
    </source>
</evidence>
<feature type="compositionally biased region" description="Basic and acidic residues" evidence="1">
    <location>
        <begin position="9"/>
        <end position="20"/>
    </location>
</feature>
<dbReference type="InterPro" id="IPR052929">
    <property type="entry name" value="RNase_H-like_EbsB-rel"/>
</dbReference>
<dbReference type="Gene3D" id="3.30.420.10">
    <property type="entry name" value="Ribonuclease H-like superfamily/Ribonuclease H"/>
    <property type="match status" value="1"/>
</dbReference>
<dbReference type="SUPFAM" id="SSF56219">
    <property type="entry name" value="DNase I-like"/>
    <property type="match status" value="1"/>
</dbReference>
<dbReference type="GO" id="GO:0003676">
    <property type="term" value="F:nucleic acid binding"/>
    <property type="evidence" value="ECO:0007669"/>
    <property type="project" value="InterPro"/>
</dbReference>
<dbReference type="SUPFAM" id="SSF53098">
    <property type="entry name" value="Ribonuclease H-like"/>
    <property type="match status" value="1"/>
</dbReference>
<dbReference type="PANTHER" id="PTHR47074:SF11">
    <property type="entry name" value="REVERSE TRANSCRIPTASE-LIKE PROTEIN"/>
    <property type="match status" value="1"/>
</dbReference>
<dbReference type="Pfam" id="PF13456">
    <property type="entry name" value="RVT_3"/>
    <property type="match status" value="1"/>
</dbReference>
<organism evidence="3">
    <name type="scientific">Panicum hallii</name>
    <dbReference type="NCBI Taxonomy" id="206008"/>
    <lineage>
        <taxon>Eukaryota</taxon>
        <taxon>Viridiplantae</taxon>
        <taxon>Streptophyta</taxon>
        <taxon>Embryophyta</taxon>
        <taxon>Tracheophyta</taxon>
        <taxon>Spermatophyta</taxon>
        <taxon>Magnoliopsida</taxon>
        <taxon>Liliopsida</taxon>
        <taxon>Poales</taxon>
        <taxon>Poaceae</taxon>
        <taxon>PACMAD clade</taxon>
        <taxon>Panicoideae</taxon>
        <taxon>Panicodae</taxon>
        <taxon>Paniceae</taxon>
        <taxon>Panicinae</taxon>
        <taxon>Panicum</taxon>
        <taxon>Panicum sect. Panicum</taxon>
    </lineage>
</organism>
<dbReference type="CDD" id="cd06222">
    <property type="entry name" value="RNase_H_like"/>
    <property type="match status" value="1"/>
</dbReference>
<evidence type="ECO:0000313" key="3">
    <source>
        <dbReference type="EMBL" id="PVH48423.1"/>
    </source>
</evidence>
<dbReference type="InterPro" id="IPR036397">
    <property type="entry name" value="RNaseH_sf"/>
</dbReference>
<feature type="region of interest" description="Disordered" evidence="1">
    <location>
        <begin position="253"/>
        <end position="345"/>
    </location>
</feature>